<feature type="compositionally biased region" description="Polar residues" evidence="9">
    <location>
        <begin position="2918"/>
        <end position="2933"/>
    </location>
</feature>
<accession>A0ABZ0PKI3</accession>
<feature type="domain" description="SD-repeat containing protein B" evidence="11">
    <location>
        <begin position="2718"/>
        <end position="2829"/>
    </location>
</feature>
<dbReference type="SUPFAM" id="SSF117074">
    <property type="entry name" value="Hypothetical protein PA1324"/>
    <property type="match status" value="9"/>
</dbReference>
<dbReference type="PANTHER" id="PTHR23303">
    <property type="entry name" value="CARBOXYPEPTIDASE REGULATORY REGION-CONTAINING"/>
    <property type="match status" value="1"/>
</dbReference>
<dbReference type="NCBIfam" id="TIGR01451">
    <property type="entry name" value="B_ant_repeat"/>
    <property type="match status" value="2"/>
</dbReference>
<gene>
    <name evidence="12" type="ORF">R9Z33_05130</name>
</gene>
<dbReference type="InterPro" id="IPR026466">
    <property type="entry name" value="Fim_isopep_form_D2_dom"/>
</dbReference>
<dbReference type="Proteomes" id="UP001305521">
    <property type="component" value="Chromosome"/>
</dbReference>
<feature type="region of interest" description="Disordered" evidence="9">
    <location>
        <begin position="1389"/>
        <end position="1408"/>
    </location>
</feature>
<dbReference type="NCBIfam" id="TIGR04226">
    <property type="entry name" value="RrgB_K2N_iso_D2"/>
    <property type="match status" value="1"/>
</dbReference>
<feature type="domain" description="SD-repeat containing protein B" evidence="11">
    <location>
        <begin position="2139"/>
        <end position="2250"/>
    </location>
</feature>
<dbReference type="InterPro" id="IPR003995">
    <property type="entry name" value="RTX_toxin_determinant-A"/>
</dbReference>
<dbReference type="PANTHER" id="PTHR23303:SF15">
    <property type="entry name" value="COLOSSIN-A"/>
    <property type="match status" value="1"/>
</dbReference>
<feature type="region of interest" description="Disordered" evidence="9">
    <location>
        <begin position="1241"/>
        <end position="1263"/>
    </location>
</feature>
<dbReference type="Gene3D" id="2.60.40.10">
    <property type="entry name" value="Immunoglobulins"/>
    <property type="match status" value="9"/>
</dbReference>
<dbReference type="InterPro" id="IPR001434">
    <property type="entry name" value="OmcB-like_DUF11"/>
</dbReference>
<keyword evidence="8" id="KW-0472">Membrane</keyword>
<evidence type="ECO:0000256" key="5">
    <source>
        <dbReference type="ARBA" id="ARBA00022729"/>
    </source>
</evidence>
<protein>
    <submittedName>
        <fullName evidence="12">SdrD B-like domain-containing protein</fullName>
    </submittedName>
</protein>
<evidence type="ECO:0000313" key="13">
    <source>
        <dbReference type="Proteomes" id="UP001305521"/>
    </source>
</evidence>
<dbReference type="EMBL" id="CP137852">
    <property type="protein sequence ID" value="WPB86253.1"/>
    <property type="molecule type" value="Genomic_DNA"/>
</dbReference>
<dbReference type="SUPFAM" id="SSF51120">
    <property type="entry name" value="beta-Roll"/>
    <property type="match status" value="4"/>
</dbReference>
<dbReference type="InterPro" id="IPR018511">
    <property type="entry name" value="Hemolysin-typ_Ca-bd_CS"/>
</dbReference>
<dbReference type="Pfam" id="PF17210">
    <property type="entry name" value="SdrD_B"/>
    <property type="match status" value="9"/>
</dbReference>
<dbReference type="InterPro" id="IPR011049">
    <property type="entry name" value="Serralysin-like_metalloprot_C"/>
</dbReference>
<feature type="domain" description="SD-repeat containing protein B" evidence="11">
    <location>
        <begin position="2487"/>
        <end position="2597"/>
    </location>
</feature>
<evidence type="ECO:0000313" key="12">
    <source>
        <dbReference type="EMBL" id="WPB86253.1"/>
    </source>
</evidence>
<organism evidence="12 13">
    <name type="scientific">Sediminicoccus rosea</name>
    <dbReference type="NCBI Taxonomy" id="1225128"/>
    <lineage>
        <taxon>Bacteria</taxon>
        <taxon>Pseudomonadati</taxon>
        <taxon>Pseudomonadota</taxon>
        <taxon>Alphaproteobacteria</taxon>
        <taxon>Acetobacterales</taxon>
        <taxon>Roseomonadaceae</taxon>
        <taxon>Sediminicoccus</taxon>
    </lineage>
</organism>
<comment type="subcellular location">
    <subcellularLocation>
        <location evidence="1">Membrane</location>
    </subcellularLocation>
    <subcellularLocation>
        <location evidence="2">Secreted</location>
    </subcellularLocation>
</comment>
<keyword evidence="4" id="KW-0800">Toxin</keyword>
<feature type="domain" description="SD-repeat containing protein B" evidence="11">
    <location>
        <begin position="2371"/>
        <end position="2482"/>
    </location>
</feature>
<keyword evidence="6" id="KW-0677">Repeat</keyword>
<feature type="region of interest" description="Disordered" evidence="9">
    <location>
        <begin position="2911"/>
        <end position="2933"/>
    </location>
</feature>
<dbReference type="InterPro" id="IPR001343">
    <property type="entry name" value="Hemolysn_Ca-bd"/>
</dbReference>
<keyword evidence="3" id="KW-0964">Secreted</keyword>
<dbReference type="PROSITE" id="PS00330">
    <property type="entry name" value="HEMOLYSIN_CALCIUM"/>
    <property type="match status" value="4"/>
</dbReference>
<dbReference type="PRINTS" id="PR01488">
    <property type="entry name" value="RTXTOXINA"/>
</dbReference>
<evidence type="ECO:0000259" key="10">
    <source>
        <dbReference type="Pfam" id="PF01345"/>
    </source>
</evidence>
<feature type="region of interest" description="Disordered" evidence="9">
    <location>
        <begin position="2558"/>
        <end position="2581"/>
    </location>
</feature>
<feature type="domain" description="SD-repeat containing protein B" evidence="11">
    <location>
        <begin position="2255"/>
        <end position="2367"/>
    </location>
</feature>
<keyword evidence="7" id="KW-0843">Virulence</keyword>
<dbReference type="PRINTS" id="PR00313">
    <property type="entry name" value="CABNDNGRPT"/>
</dbReference>
<evidence type="ECO:0000256" key="4">
    <source>
        <dbReference type="ARBA" id="ARBA00022656"/>
    </source>
</evidence>
<proteinExistence type="predicted"/>
<evidence type="ECO:0000256" key="6">
    <source>
        <dbReference type="ARBA" id="ARBA00022737"/>
    </source>
</evidence>
<feature type="domain" description="SD-repeat containing protein B" evidence="11">
    <location>
        <begin position="2606"/>
        <end position="2714"/>
    </location>
</feature>
<name>A0ABZ0PKI3_9PROT</name>
<feature type="domain" description="DUF11" evidence="10">
    <location>
        <begin position="1730"/>
        <end position="1840"/>
    </location>
</feature>
<feature type="domain" description="SD-repeat containing protein B" evidence="11">
    <location>
        <begin position="2024"/>
        <end position="2135"/>
    </location>
</feature>
<feature type="region of interest" description="Disordered" evidence="9">
    <location>
        <begin position="3017"/>
        <end position="3039"/>
    </location>
</feature>
<keyword evidence="13" id="KW-1185">Reference proteome</keyword>
<dbReference type="Gene3D" id="2.150.10.10">
    <property type="entry name" value="Serralysin-like metalloprotease, C-terminal"/>
    <property type="match status" value="3"/>
</dbReference>
<evidence type="ECO:0000256" key="8">
    <source>
        <dbReference type="ARBA" id="ARBA00023136"/>
    </source>
</evidence>
<reference evidence="12 13" key="1">
    <citation type="submission" date="2023-11" db="EMBL/GenBank/DDBJ databases">
        <title>Arctic aerobic anoxygenic photoheterotroph Sediminicoccus rosea KRV36 adapts its photosynthesis to long days of polar summer.</title>
        <authorList>
            <person name="Tomasch J."/>
            <person name="Kopejtka K."/>
            <person name="Bily T."/>
            <person name="Gardiner A.T."/>
            <person name="Gardian Z."/>
            <person name="Shivaramu S."/>
            <person name="Koblizek M."/>
            <person name="Engelhardt F."/>
            <person name="Kaftan D."/>
        </authorList>
    </citation>
    <scope>NUCLEOTIDE SEQUENCE [LARGE SCALE GENOMIC DNA]</scope>
    <source>
        <strain evidence="12 13">R-30</strain>
    </source>
</reference>
<keyword evidence="5" id="KW-0732">Signal</keyword>
<feature type="domain" description="SD-repeat containing protein B" evidence="11">
    <location>
        <begin position="2947"/>
        <end position="3056"/>
    </location>
</feature>
<evidence type="ECO:0000256" key="1">
    <source>
        <dbReference type="ARBA" id="ARBA00004370"/>
    </source>
</evidence>
<dbReference type="InterPro" id="IPR033764">
    <property type="entry name" value="Sdr_B"/>
</dbReference>
<dbReference type="InterPro" id="IPR051417">
    <property type="entry name" value="SDr/BOS_complex"/>
</dbReference>
<dbReference type="RefSeq" id="WP_318650226.1">
    <property type="nucleotide sequence ID" value="NZ_CP137852.1"/>
</dbReference>
<feature type="region of interest" description="Disordered" evidence="9">
    <location>
        <begin position="3447"/>
        <end position="3475"/>
    </location>
</feature>
<feature type="compositionally biased region" description="Gly residues" evidence="9">
    <location>
        <begin position="3451"/>
        <end position="3472"/>
    </location>
</feature>
<feature type="domain" description="SD-repeat containing protein B" evidence="11">
    <location>
        <begin position="2834"/>
        <end position="2943"/>
    </location>
</feature>
<evidence type="ECO:0000256" key="7">
    <source>
        <dbReference type="ARBA" id="ARBA00023026"/>
    </source>
</evidence>
<evidence type="ECO:0000259" key="11">
    <source>
        <dbReference type="Pfam" id="PF17210"/>
    </source>
</evidence>
<dbReference type="InterPro" id="IPR013783">
    <property type="entry name" value="Ig-like_fold"/>
</dbReference>
<sequence>MSARPIVTFLAGSTLNAPIGGQQTLTVRFDNIPDAAPGSNVGYSPYINLILPTNGADGAGFGSAGATANDGVIFLGATHLGAALEQWIIEFPASGTVIHPFSRDAAGNPLTISGIPGETLVVLRLPFGSFTPDQTAADVEVKLQVSSSADLGTPLNLQASGGFAYGLDPLVNPATDSPVFGPSAGLAITPTVIAVDVEYVGPEQETATGPSYPREWLVKALIADGQTMTGLTLRDSMPDGTFIKSVSIVNGTGTTFFDNATGEVRADFSGSYTGGVGGVPTLKIEFYVPEFLRDGVTPVLDPVTGAFRVLENNARLDATWDPTDARDPIQVFAINPAGPEDVITAKSIAVQKSVAPVTTLKAGENLEWTLDGQVSNYFNMDDLILIDKLGDGQVFDASKAVSITMREGGTTLFTGTIASSNINVVRDPATGISTITFNISQEMRDRGIDDVLNGRPGGIENQATVLVKFQSTIEQSYISTSPAPSNEPLVDQGDPLSNGIDFGGVVDEHNNYKADDSGAGVSLPVSNVSKAIYAINGNTAFTPGPVSAGDAITFRLKLDMPLTGAHDVQLRDYLPLPVLKAISGMTFTDLVNGATPGVNQAKWGPGATYDSSGDPTTLPSISYDSASNSLTFDFGDAVAPGNPSSTIDLLFTVVVGDEEFGDGLLLTNQVTSTETNSFGTEFQDNAIVQFVLGEPELNIKKGVIADTNLAATTTGSVGPVTFTAPGSAGNRFSGVINSTNLDVAPIDANLRGADAGDRVSFAIVVENTGSSLKGAFDVLIHDTLPPGFEIPAGGLNLRVTDGAGNVLTYTLVGGGLFDTAGGLRLDDATNSGSIGAFNATSGDNIVVITYDLELVDNVAAFGANLTNTATIEHFAAMEGGIDRTPYAPGGTLTDTAVVTTQAPTPVKAVFSTSESHTGNLAGNDSLTDATIGERVTYRITVTVPEGRMTDFRVEDWLPTSNANGGGVMEMLDARFIGVTGLGAGSTFDDTPVITLSDSDGVNGNDRVAFVFGDVLNTANTLGTQAATVTLEVDARVKDHADNVRGDVLVNTVKVSAANPNGGPRAETTATTNIEVVAPNLSIDKTADRTTADSHDTIKYTITVENRGVPAAGGATNDYTARAWDVSIKDLLTDVQLDAIYQGATLSITGVAAGRITNLGVSPVDYVIDYLDPGEKVTIRFDVVVKADTDAGEKLDNTATASGSSMDNTGSPDDRVNTVTDAHTVTIVAPSVTKTIIATSNADTRGPAAEGTAPLDRHDSGKPDLAIGEEVTYEIRVRLPEGDSPNLRIIDALEDATGSRNGYLQLVPGSIEVVSVGSALTTYSGGVIGAPTITSANTGNNNSNDTWTLNFGNVRNTLVNADTDAEVIVLRLKAIVTDLAANADRDVLSNSASAQTGTAGTPSSTSNTSTVDVDVVEPLLVIDKFSTLAAPDQPLDAGALVNYSITIRHDANSDAPAYDLALTDLIPAGMVLVAGTLAASTGSISNIGNAISWSTDRYALGSATVTITYQARALDTVTPGQVLANTARLTYDTNPADPVDPLNPTAAEDLASRSYNIQDTESRIVVLAPTIDKSVIATGDANTGSGFVNAGNPDAAPGETVTYRLTVTVGEGTQRLIISDTLPNGLIFESASVESIGASISDSALAVGSGPITFPGGAYAFDFGTIVNAGDNDRDAGDTITILVNARVATTATAGSTLTNTGVAQTFGPAPGNPGLATVSDPAAIDIVRPDLVIAKDVISGNGGDAGNLVTYQITLSHASGSTSPAYLVNLSDVIPAGVSLVAGSATASRGTITEAGGNIGFTLNQFLLGDAPVVITYQARLAGNIVDGQAITNTASVTYSSAPVLGVSVTETDPAVLTTDIVNTVVKTLVSTSLGATVGNAVGIGEEATFLVTATLGEGAQRIVLRDVLPTGLDLVSSELVSLGGITGSALSIGAAGTYDAATRTLSFNLGDVLNPFDNVVTASDQVVFRVVAKVADIAGNTAGKVLDNQGQVVSSVPVNPYAVAPGSSPTTVTENEAVQVVRASLGGIAFTDVNGNGQRNVGDTVLAGILVTLLNADGTSTGRTATTGPDGSYLFDGLIPGSYRVRFDESGGFKRTLDNTGPDTTDSDAAQGSGITPVYTLASGDNVRNVDGGFYKLATIGDRVWEDMNADGLQNDGATGIVGATVLLLNSSGTVLFSTTTGADGFYQFTGLIPGSYSVQVLPAGFTASTQNAGSNANEATDSDVNGTGRSDAFTLVSDQNEARLDAGFFKGAKLGGTLFEDVNGDGLQGGPGEGGIAGRVVALLDASGNPTGRTTVTDANGNYLFDDLRPGTYSVQFTPNAGTPFTKANIGLNNAVDSDANVTTGKTETVTLRSGGEDYSLDAGVYRPASIGDRVFEDMNGNGQQDPGEPGLAGATVRLLNADGTPVSGVSPIITDATGGYSFTQLAPGDYRVEITRPGYVPTLKDSGAEGSDSDIAANGRTDVVNLVSGEVENTVDGGLYRTGSIGNFVWLDANNDGDQDPGEGGVAGVTVRLLRADGTPTGLTTTTDGAGAYSFNNLAPGDYRVEFVAPLNRAIGKQDQSGNDARDSDANPTTGRTGVISLESGEIDDSVDAAIVELGALTGRVWVDRDGDGFEEAGEASRAGITVNLLNADGTPTGRTTTTNANGEYLFDEVVAGQYRVQFVLPSGLKLTLQDQGGNDTVDSDPNVTSGVTGLVSVVPATTTRDVDAGVYVPASLGDRVWHDLNANGVQDPGEAGLAGITVRLLAADGVTVISSTTTNGSGLYSFGDLAPGQYGVRVERPSGYETSPIDQGGDEARDSDANGAGVIVPTMIFSGDARTDLDAGLFQRVAIGDRVWMDSNGNGLQDPGEPNARGITVRLLDAGGTVIATTATDAAGAYSFANLLPGTYSVRFVAPGGTVFTTRDAGNDALDSDANPTNGSTGRITLTSGQTNNTRDAGLLLAASIGDRVWADLDRDGRQDAEEPGIAGVTVRLLDATGGVAATTTTDAGGFYNFGNLRPGNYSVEFVTPGGFTPTLRDSGDDAGDSDAGAGGRTGSYTLVQDQDLTTVDAGFIPNVVGACDLPTTLLTPGADNTVGTAGADHIDGLAGNDAMQGLDGDDCLQGNDGNDAVFGGNGNDKVQGGRGNDNVHGNRGNDVLFGGDGDDVIEGGDDNDWEEGGAGNDNMQGELGDDTMFGGSGQDSMTGNEGDDIVIGGAGNDDIRGSIGRDTMAGGTDTGTIRLVAGAFTNVVIGDSVQGDAGADSYVYQRGDGVDILYAFNAAEGDRLTIYGISGPTAIGTWNSMPVLYFGQDSAIILHSYQGPPLTMGGPLPGITFVPGTLVAPLPTERAPIQGGVGNDSLTGTTANDLIEGLQGQDTLVGLAGADTLEGQLGDDLLVGGTGGDALDGGAGNDTASFRDATGAVTANLATGLGTQGEANGDTYAGIENLTGGGFNDRLTGDGGANRLEGGAGNDTLAGGGGNDTILGGAGRDSMTGGTGADRFAWTALSESAAASADRVVDFAWAQGDMLDLSAIDANLTLAGDQAFTLVAGNAFLGGGQGSIRQSQTATDTWIEIDQGDGGAAEAVILLTGLHVLVNTDFVL</sequence>
<dbReference type="Pfam" id="PF00353">
    <property type="entry name" value="HemolysinCabind"/>
    <property type="match status" value="5"/>
</dbReference>
<dbReference type="InterPro" id="IPR047589">
    <property type="entry name" value="DUF11_rpt"/>
</dbReference>
<evidence type="ECO:0000256" key="2">
    <source>
        <dbReference type="ARBA" id="ARBA00004613"/>
    </source>
</evidence>
<evidence type="ECO:0000256" key="9">
    <source>
        <dbReference type="SAM" id="MobiDB-lite"/>
    </source>
</evidence>
<dbReference type="Pfam" id="PF01345">
    <property type="entry name" value="DUF11"/>
    <property type="match status" value="2"/>
</dbReference>
<dbReference type="Gene3D" id="2.60.40.740">
    <property type="match status" value="5"/>
</dbReference>
<feature type="domain" description="DUF11" evidence="10">
    <location>
        <begin position="1432"/>
        <end position="1537"/>
    </location>
</feature>
<evidence type="ECO:0000256" key="3">
    <source>
        <dbReference type="ARBA" id="ARBA00022525"/>
    </source>
</evidence>